<feature type="region of interest" description="Disordered" evidence="1">
    <location>
        <begin position="1"/>
        <end position="34"/>
    </location>
</feature>
<protein>
    <submittedName>
        <fullName evidence="3">MADF domain-containing protein</fullName>
    </submittedName>
</protein>
<evidence type="ECO:0000259" key="2">
    <source>
        <dbReference type="PROSITE" id="PS50090"/>
    </source>
</evidence>
<dbReference type="Pfam" id="PF13837">
    <property type="entry name" value="Myb_DNA-bind_4"/>
    <property type="match status" value="1"/>
</dbReference>
<proteinExistence type="predicted"/>
<dbReference type="InterPro" id="IPR044823">
    <property type="entry name" value="ASIL1/2-like"/>
</dbReference>
<dbReference type="Proteomes" id="UP001237642">
    <property type="component" value="Unassembled WGS sequence"/>
</dbReference>
<reference evidence="3" key="1">
    <citation type="submission" date="2023-02" db="EMBL/GenBank/DDBJ databases">
        <title>Genome of toxic invasive species Heracleum sosnowskyi carries increased number of genes despite the absence of recent whole-genome duplications.</title>
        <authorList>
            <person name="Schelkunov M."/>
            <person name="Shtratnikova V."/>
            <person name="Makarenko M."/>
            <person name="Klepikova A."/>
            <person name="Omelchenko D."/>
            <person name="Novikova G."/>
            <person name="Obukhova E."/>
            <person name="Bogdanov V."/>
            <person name="Penin A."/>
            <person name="Logacheva M."/>
        </authorList>
    </citation>
    <scope>NUCLEOTIDE SEQUENCE</scope>
    <source>
        <strain evidence="3">Hsosn_3</strain>
        <tissue evidence="3">Leaf</tissue>
    </source>
</reference>
<dbReference type="FunFam" id="1.10.10.60:FF:000152">
    <property type="entry name" value="Trihelix transcription factor ASIL2"/>
    <property type="match status" value="1"/>
</dbReference>
<dbReference type="EMBL" id="JAUIZM010000003">
    <property type="protein sequence ID" value="KAK1394193.1"/>
    <property type="molecule type" value="Genomic_DNA"/>
</dbReference>
<gene>
    <name evidence="3" type="ORF">POM88_013249</name>
</gene>
<feature type="domain" description="Myb-like" evidence="2">
    <location>
        <begin position="36"/>
        <end position="95"/>
    </location>
</feature>
<feature type="compositionally biased region" description="Polar residues" evidence="1">
    <location>
        <begin position="321"/>
        <end position="330"/>
    </location>
</feature>
<dbReference type="InterPro" id="IPR044822">
    <property type="entry name" value="Myb_DNA-bind_4"/>
</dbReference>
<sequence>MTTPSLSPQDLQNPSPVPPPQPSGTTTSRRLPPPCWSHDETVALIDSYREKWYSLRRGNLRACHWQEVADSVALRSPNEPSKTSVQCRHKMEKLRKRYRNEIQRLSSAVGRNRFNSSWVHFGRMDCMEKGPTAVALPVIKNSIEEDEDDDEEDDDEDIGFYPKSVRNGYGLSGNGSSGVNVCSWNRIPGRGNMVSPTPLTMYNKFDGGYSTPKTSDVANFGGFKDGRFGMAKNGNGERERVEIKKESDDPAMELVGAIKALGDGFVRMERMKMDMVREVEAMRMDMEMKKTEMILESQQRILESFVNAVSDGNNKKAKRMSNPSLGQEDSGSMVEYT</sequence>
<reference evidence="3" key="2">
    <citation type="submission" date="2023-05" db="EMBL/GenBank/DDBJ databases">
        <authorList>
            <person name="Schelkunov M.I."/>
        </authorList>
    </citation>
    <scope>NUCLEOTIDE SEQUENCE</scope>
    <source>
        <strain evidence="3">Hsosn_3</strain>
        <tissue evidence="3">Leaf</tissue>
    </source>
</reference>
<keyword evidence="4" id="KW-1185">Reference proteome</keyword>
<feature type="region of interest" description="Disordered" evidence="1">
    <location>
        <begin position="312"/>
        <end position="337"/>
    </location>
</feature>
<dbReference type="AlphaFoldDB" id="A0AAD8IZJ1"/>
<name>A0AAD8IZJ1_9APIA</name>
<organism evidence="3 4">
    <name type="scientific">Heracleum sosnowskyi</name>
    <dbReference type="NCBI Taxonomy" id="360622"/>
    <lineage>
        <taxon>Eukaryota</taxon>
        <taxon>Viridiplantae</taxon>
        <taxon>Streptophyta</taxon>
        <taxon>Embryophyta</taxon>
        <taxon>Tracheophyta</taxon>
        <taxon>Spermatophyta</taxon>
        <taxon>Magnoliopsida</taxon>
        <taxon>eudicotyledons</taxon>
        <taxon>Gunneridae</taxon>
        <taxon>Pentapetalae</taxon>
        <taxon>asterids</taxon>
        <taxon>campanulids</taxon>
        <taxon>Apiales</taxon>
        <taxon>Apiaceae</taxon>
        <taxon>Apioideae</taxon>
        <taxon>apioid superclade</taxon>
        <taxon>Tordylieae</taxon>
        <taxon>Tordyliinae</taxon>
        <taxon>Heracleum</taxon>
    </lineage>
</organism>
<dbReference type="InterPro" id="IPR001005">
    <property type="entry name" value="SANT/Myb"/>
</dbReference>
<evidence type="ECO:0000313" key="4">
    <source>
        <dbReference type="Proteomes" id="UP001237642"/>
    </source>
</evidence>
<dbReference type="PANTHER" id="PTHR31307:SF49">
    <property type="entry name" value="ALCOHOL DEHYDROGENASE TRANSCRIPTION FACTOR MYB_SANT-LIKE FAMILY PROTEIN"/>
    <property type="match status" value="1"/>
</dbReference>
<dbReference type="PANTHER" id="PTHR31307">
    <property type="entry name" value="TRIHELIX TRANSCRIPTION FACTOR ASIL2"/>
    <property type="match status" value="1"/>
</dbReference>
<evidence type="ECO:0000256" key="1">
    <source>
        <dbReference type="SAM" id="MobiDB-lite"/>
    </source>
</evidence>
<evidence type="ECO:0000313" key="3">
    <source>
        <dbReference type="EMBL" id="KAK1394193.1"/>
    </source>
</evidence>
<dbReference type="PROSITE" id="PS50090">
    <property type="entry name" value="MYB_LIKE"/>
    <property type="match status" value="1"/>
</dbReference>
<comment type="caution">
    <text evidence="3">The sequence shown here is derived from an EMBL/GenBank/DDBJ whole genome shotgun (WGS) entry which is preliminary data.</text>
</comment>
<accession>A0AAD8IZJ1</accession>
<dbReference type="SMART" id="SM00595">
    <property type="entry name" value="MADF"/>
    <property type="match status" value="1"/>
</dbReference>
<dbReference type="Gene3D" id="1.10.10.60">
    <property type="entry name" value="Homeodomain-like"/>
    <property type="match status" value="1"/>
</dbReference>